<keyword evidence="2" id="KW-1185">Reference proteome</keyword>
<reference evidence="1 2" key="1">
    <citation type="submission" date="2023-03" db="EMBL/GenBank/DDBJ databases">
        <title>High recombination rates correlate with genetic variation in Cardiocondyla obscurior ants.</title>
        <authorList>
            <person name="Errbii M."/>
        </authorList>
    </citation>
    <scope>NUCLEOTIDE SEQUENCE [LARGE SCALE GENOMIC DNA]</scope>
    <source>
        <strain evidence="1">Alpha-2009</strain>
        <tissue evidence="1">Whole body</tissue>
    </source>
</reference>
<dbReference type="AlphaFoldDB" id="A0AAW2GHS0"/>
<comment type="caution">
    <text evidence="1">The sequence shown here is derived from an EMBL/GenBank/DDBJ whole genome shotgun (WGS) entry which is preliminary data.</text>
</comment>
<dbReference type="EMBL" id="JADYXP020000004">
    <property type="protein sequence ID" value="KAL0126012.1"/>
    <property type="molecule type" value="Genomic_DNA"/>
</dbReference>
<dbReference type="Proteomes" id="UP001430953">
    <property type="component" value="Unassembled WGS sequence"/>
</dbReference>
<sequence>MTYSFHGAQKQATRRETNLRRNEKIFSNFSHILVWRGAELSEVVHPQKRLLNHPLVSLRDAETRKLPDADVCYALLLLHKFHQSCEPTHRRRWLSLPDLSARPIFSRMK</sequence>
<evidence type="ECO:0000313" key="2">
    <source>
        <dbReference type="Proteomes" id="UP001430953"/>
    </source>
</evidence>
<gene>
    <name evidence="1" type="ORF">PUN28_004829</name>
</gene>
<protein>
    <submittedName>
        <fullName evidence="1">Uncharacterized protein</fullName>
    </submittedName>
</protein>
<name>A0AAW2GHS0_9HYME</name>
<proteinExistence type="predicted"/>
<evidence type="ECO:0000313" key="1">
    <source>
        <dbReference type="EMBL" id="KAL0126012.1"/>
    </source>
</evidence>
<organism evidence="1 2">
    <name type="scientific">Cardiocondyla obscurior</name>
    <dbReference type="NCBI Taxonomy" id="286306"/>
    <lineage>
        <taxon>Eukaryota</taxon>
        <taxon>Metazoa</taxon>
        <taxon>Ecdysozoa</taxon>
        <taxon>Arthropoda</taxon>
        <taxon>Hexapoda</taxon>
        <taxon>Insecta</taxon>
        <taxon>Pterygota</taxon>
        <taxon>Neoptera</taxon>
        <taxon>Endopterygota</taxon>
        <taxon>Hymenoptera</taxon>
        <taxon>Apocrita</taxon>
        <taxon>Aculeata</taxon>
        <taxon>Formicoidea</taxon>
        <taxon>Formicidae</taxon>
        <taxon>Myrmicinae</taxon>
        <taxon>Cardiocondyla</taxon>
    </lineage>
</organism>
<accession>A0AAW2GHS0</accession>